<sequence>MTAPSTPEEWRQLADGFLNNWICGCLSSRGSTATAILTLYPLPLPLPIDGILLTYRISSHSNTVESE</sequence>
<organism evidence="1 2">
    <name type="scientific">Dreissena polymorpha</name>
    <name type="common">Zebra mussel</name>
    <name type="synonym">Mytilus polymorpha</name>
    <dbReference type="NCBI Taxonomy" id="45954"/>
    <lineage>
        <taxon>Eukaryota</taxon>
        <taxon>Metazoa</taxon>
        <taxon>Spiralia</taxon>
        <taxon>Lophotrochozoa</taxon>
        <taxon>Mollusca</taxon>
        <taxon>Bivalvia</taxon>
        <taxon>Autobranchia</taxon>
        <taxon>Heteroconchia</taxon>
        <taxon>Euheterodonta</taxon>
        <taxon>Imparidentia</taxon>
        <taxon>Neoheterodontei</taxon>
        <taxon>Myida</taxon>
        <taxon>Dreissenoidea</taxon>
        <taxon>Dreissenidae</taxon>
        <taxon>Dreissena</taxon>
    </lineage>
</organism>
<evidence type="ECO:0000313" key="1">
    <source>
        <dbReference type="EMBL" id="KAH3854043.1"/>
    </source>
</evidence>
<dbReference type="EMBL" id="JAIWYP010000003">
    <property type="protein sequence ID" value="KAH3854043.1"/>
    <property type="molecule type" value="Genomic_DNA"/>
</dbReference>
<name>A0A9D4LA10_DREPO</name>
<protein>
    <submittedName>
        <fullName evidence="1">Uncharacterized protein</fullName>
    </submittedName>
</protein>
<reference evidence="1" key="1">
    <citation type="journal article" date="2019" name="bioRxiv">
        <title>The Genome of the Zebra Mussel, Dreissena polymorpha: A Resource for Invasive Species Research.</title>
        <authorList>
            <person name="McCartney M.A."/>
            <person name="Auch B."/>
            <person name="Kono T."/>
            <person name="Mallez S."/>
            <person name="Zhang Y."/>
            <person name="Obille A."/>
            <person name="Becker A."/>
            <person name="Abrahante J.E."/>
            <person name="Garbe J."/>
            <person name="Badalamenti J.P."/>
            <person name="Herman A."/>
            <person name="Mangelson H."/>
            <person name="Liachko I."/>
            <person name="Sullivan S."/>
            <person name="Sone E.D."/>
            <person name="Koren S."/>
            <person name="Silverstein K.A.T."/>
            <person name="Beckman K.B."/>
            <person name="Gohl D.M."/>
        </authorList>
    </citation>
    <scope>NUCLEOTIDE SEQUENCE</scope>
    <source>
        <strain evidence="1">Duluth1</strain>
        <tissue evidence="1">Whole animal</tissue>
    </source>
</reference>
<accession>A0A9D4LA10</accession>
<gene>
    <name evidence="1" type="ORF">DPMN_096582</name>
</gene>
<proteinExistence type="predicted"/>
<reference evidence="1" key="2">
    <citation type="submission" date="2020-11" db="EMBL/GenBank/DDBJ databases">
        <authorList>
            <person name="McCartney M.A."/>
            <person name="Auch B."/>
            <person name="Kono T."/>
            <person name="Mallez S."/>
            <person name="Becker A."/>
            <person name="Gohl D.M."/>
            <person name="Silverstein K.A.T."/>
            <person name="Koren S."/>
            <person name="Bechman K.B."/>
            <person name="Herman A."/>
            <person name="Abrahante J.E."/>
            <person name="Garbe J."/>
        </authorList>
    </citation>
    <scope>NUCLEOTIDE SEQUENCE</scope>
    <source>
        <strain evidence="1">Duluth1</strain>
        <tissue evidence="1">Whole animal</tissue>
    </source>
</reference>
<dbReference type="Proteomes" id="UP000828390">
    <property type="component" value="Unassembled WGS sequence"/>
</dbReference>
<keyword evidence="2" id="KW-1185">Reference proteome</keyword>
<comment type="caution">
    <text evidence="1">The sequence shown here is derived from an EMBL/GenBank/DDBJ whole genome shotgun (WGS) entry which is preliminary data.</text>
</comment>
<dbReference type="AlphaFoldDB" id="A0A9D4LA10"/>
<evidence type="ECO:0000313" key="2">
    <source>
        <dbReference type="Proteomes" id="UP000828390"/>
    </source>
</evidence>